<accession>D1BX28</accession>
<dbReference type="AlphaFoldDB" id="D1BX28"/>
<dbReference type="InterPro" id="IPR055259">
    <property type="entry name" value="YkvP/CgeB_Glyco_trans-like"/>
</dbReference>
<dbReference type="HOGENOM" id="CLU_304388_0_0_11"/>
<evidence type="ECO:0000313" key="3">
    <source>
        <dbReference type="EMBL" id="ACZ31596.1"/>
    </source>
</evidence>
<evidence type="ECO:0000313" key="4">
    <source>
        <dbReference type="Proteomes" id="UP000002255"/>
    </source>
</evidence>
<dbReference type="STRING" id="446471.Xcel_2582"/>
<keyword evidence="3" id="KW-0808">Transferase</keyword>
<dbReference type="CAZy" id="GT2">
    <property type="family name" value="Glycosyltransferase Family 2"/>
</dbReference>
<dbReference type="Pfam" id="PF13524">
    <property type="entry name" value="Glyco_trans_1_2"/>
    <property type="match status" value="1"/>
</dbReference>
<protein>
    <submittedName>
        <fullName evidence="3">Glycosyl transferase family 2</fullName>
    </submittedName>
</protein>
<gene>
    <name evidence="3" type="ordered locus">Xcel_2582</name>
</gene>
<dbReference type="InterPro" id="IPR001173">
    <property type="entry name" value="Glyco_trans_2-like"/>
</dbReference>
<dbReference type="eggNOG" id="COG1215">
    <property type="taxonomic scope" value="Bacteria"/>
</dbReference>
<sequence length="1038" mass="116289">MRIPKILKRLPAPIRHAGNYIVGAKERRYNTRATELLISRVATSPFFDDAYYASQRGREFQSAEHAARDWAGAGARKGYSLHPLIDPAYIPRDVREGLRSRDFDRYEKWLNDPANARTVWGPIFDPTQQHASDQEFCAETFFSGLESDQLIAPPRGFPGTPGTWGAIRASAIATAVSARAQAAVSAPGKYAVWDAAREAEWIAEAERLPRRGDVLVSVIMPAWNREDQISPAIDSVLAQTHEAWELIIVDDGSTDSTEEVVRAYMAEDPRIKFVSLSHGGVARARNSGFGVAEGEYFAFLDTDNTWTSRHLELSVRWLESVDGTVATHNGLRITEADGSQCYRGAQVGIDALAKRSLIDMNSLVVRRAVALKRGGFDEALARWVDYALILDIAEQGHIAYLPFIGCEYSDGDSADRITRSESEHWQFVAGARHVVRWDELSSRVSERVGGRVSVIVLVYEDYMNTIQAVDRVLATTETSDVEVILVDNGSRLYVGRIVAARYQNHPRVRYQRLTRNYNFATGCNFGYAISTGEFVMFLNNDTVVRDGWLDPLIDRLESTDAIGVQPLMLYPNGTVQTAGTVFVIEDGMPIHFLARHPREDAFRSPGDDFAAVTAGALLVRAELFERLRGFDPIFANGCEDIDFCLRARELTGRSFHVESRSLVEHKESKSPGRFAHVDENRRILLERWRGRMPSSDVEKFREVGFEVPHVRPLAGGQNWMPLVTRPKREVEVEGLGRVPSLRWAIKIGASGTYWGDWWGDTIFAEDLRTSLERLGQEVVIDRFGAFERETSYLDDVVLTLRGLRKPVPQAGRVNILWVMSHPELVSVEEVRRHDLVYAGSERWAREMSSDSGREVQKLLQATNPDRFKPRRRDDELASDLLFVGGARFGAGGRPLVEMAIDSGADVSLWGPGWSHVSPEQTRGEYLPFKDTPLSYASAKIVLNDHLDVMRDAGFINNRTFDAVAAGVPVITDEVEGLEIFGGAVRSCGSPEEMKEMTADRSWIPDRTRFEQISAMVARDHSFDARAAVMLRDVLNFME</sequence>
<dbReference type="PANTHER" id="PTHR43179:SF7">
    <property type="entry name" value="RHAMNOSYLTRANSFERASE WBBL"/>
    <property type="match status" value="1"/>
</dbReference>
<feature type="domain" description="Spore protein YkvP/CgeB glycosyl transferase-like" evidence="2">
    <location>
        <begin position="902"/>
        <end position="1030"/>
    </location>
</feature>
<reference evidence="4" key="1">
    <citation type="submission" date="2009-11" db="EMBL/GenBank/DDBJ databases">
        <title>The complete chromosome of Xylanimonas cellulosilytica DSM 15894.</title>
        <authorList>
            <consortium name="US DOE Joint Genome Institute (JGI-PGF)"/>
            <person name="Lucas S."/>
            <person name="Copeland A."/>
            <person name="Lapidus A."/>
            <person name="Glavina del Rio T."/>
            <person name="Dalin E."/>
            <person name="Tice H."/>
            <person name="Bruce D."/>
            <person name="Goodwin L."/>
            <person name="Pitluck S."/>
            <person name="Kyrpides N."/>
            <person name="Mavromatis K."/>
            <person name="Ivanova N."/>
            <person name="Mikhailova N."/>
            <person name="Foster B."/>
            <person name="Clum A."/>
            <person name="Brettin T."/>
            <person name="Detter J.C."/>
            <person name="Han C."/>
            <person name="Larimer F."/>
            <person name="Land M."/>
            <person name="Hauser L."/>
            <person name="Markowitz V."/>
            <person name="Cheng J.F."/>
            <person name="Hugenholtz P."/>
            <person name="Woyke T."/>
            <person name="Wu D."/>
            <person name="Gehrich-Schroeter G."/>
            <person name="Schneider S."/>
            <person name="Pukall S.R."/>
            <person name="Klenk H.P."/>
            <person name="Eisen J.A."/>
        </authorList>
    </citation>
    <scope>NUCLEOTIDE SEQUENCE [LARGE SCALE GENOMIC DNA]</scope>
    <source>
        <strain evidence="4">DSM 15894 / CECT 5975 / LMG 20990 / XIL07</strain>
    </source>
</reference>
<dbReference type="PANTHER" id="PTHR43179">
    <property type="entry name" value="RHAMNOSYLTRANSFERASE WBBL"/>
    <property type="match status" value="1"/>
</dbReference>
<feature type="domain" description="Glycosyltransferase 2-like" evidence="1">
    <location>
        <begin position="453"/>
        <end position="624"/>
    </location>
</feature>
<organism evidence="3 4">
    <name type="scientific">Xylanimonas cellulosilytica (strain DSM 15894 / JCM 12276 / CECT 5975 / KCTC 9989 / LMG 20990 / NBRC 107835 / XIL07)</name>
    <dbReference type="NCBI Taxonomy" id="446471"/>
    <lineage>
        <taxon>Bacteria</taxon>
        <taxon>Bacillati</taxon>
        <taxon>Actinomycetota</taxon>
        <taxon>Actinomycetes</taxon>
        <taxon>Micrococcales</taxon>
        <taxon>Promicromonosporaceae</taxon>
        <taxon>Xylanimonas</taxon>
    </lineage>
</organism>
<dbReference type="SUPFAM" id="SSF53448">
    <property type="entry name" value="Nucleotide-diphospho-sugar transferases"/>
    <property type="match status" value="2"/>
</dbReference>
<evidence type="ECO:0000259" key="2">
    <source>
        <dbReference type="Pfam" id="PF13524"/>
    </source>
</evidence>
<proteinExistence type="predicted"/>
<keyword evidence="4" id="KW-1185">Reference proteome</keyword>
<name>D1BX28_XYLCX</name>
<dbReference type="Proteomes" id="UP000002255">
    <property type="component" value="Chromosome"/>
</dbReference>
<dbReference type="Pfam" id="PF00535">
    <property type="entry name" value="Glycos_transf_2"/>
    <property type="match status" value="2"/>
</dbReference>
<evidence type="ECO:0000259" key="1">
    <source>
        <dbReference type="Pfam" id="PF00535"/>
    </source>
</evidence>
<dbReference type="InterPro" id="IPR029044">
    <property type="entry name" value="Nucleotide-diphossugar_trans"/>
</dbReference>
<dbReference type="eggNOG" id="COG4641">
    <property type="taxonomic scope" value="Bacteria"/>
</dbReference>
<dbReference type="eggNOG" id="COG1216">
    <property type="taxonomic scope" value="Bacteria"/>
</dbReference>
<dbReference type="CDD" id="cd00761">
    <property type="entry name" value="Glyco_tranf_GTA_type"/>
    <property type="match status" value="1"/>
</dbReference>
<feature type="domain" description="Glycosyltransferase 2-like" evidence="1">
    <location>
        <begin position="217"/>
        <end position="320"/>
    </location>
</feature>
<dbReference type="Gene3D" id="3.90.550.10">
    <property type="entry name" value="Spore Coat Polysaccharide Biosynthesis Protein SpsA, Chain A"/>
    <property type="match status" value="2"/>
</dbReference>
<dbReference type="KEGG" id="xce:Xcel_2582"/>
<reference evidence="3 4" key="2">
    <citation type="journal article" date="2010" name="Stand. Genomic Sci.">
        <title>Complete genome sequence of Xylanimonas cellulosilytica type strain (XIL07).</title>
        <authorList>
            <person name="Foster B."/>
            <person name="Pukall R."/>
            <person name="Abt B."/>
            <person name="Nolan M."/>
            <person name="Glavina Del Rio T."/>
            <person name="Chen F."/>
            <person name="Lucas S."/>
            <person name="Tice H."/>
            <person name="Pitluck S."/>
            <person name="Cheng J.-F."/>
            <person name="Chertkov O."/>
            <person name="Brettin T."/>
            <person name="Han C."/>
            <person name="Detter J.C."/>
            <person name="Bruce D."/>
            <person name="Goodwin L."/>
            <person name="Ivanova N."/>
            <person name="Mavromatis K."/>
            <person name="Pati A."/>
            <person name="Mikhailova N."/>
            <person name="Chen A."/>
            <person name="Palaniappan K."/>
            <person name="Land M."/>
            <person name="Hauser L."/>
            <person name="Chang Y.-J."/>
            <person name="Jeffries C.D."/>
            <person name="Chain P."/>
            <person name="Rohde M."/>
            <person name="Goeker M."/>
            <person name="Bristow J."/>
            <person name="Eisen J.A."/>
            <person name="Markowitz V."/>
            <person name="Hugenholtz P."/>
            <person name="Kyrpides N.C."/>
            <person name="Klenk H.-P."/>
            <person name="Lapidus A."/>
        </authorList>
    </citation>
    <scope>NUCLEOTIDE SEQUENCE [LARGE SCALE GENOMIC DNA]</scope>
    <source>
        <strain evidence="4">DSM 15894 / CECT 5975 / LMG 20990 / XIL07</strain>
    </source>
</reference>
<dbReference type="EMBL" id="CP001821">
    <property type="protein sequence ID" value="ACZ31596.1"/>
    <property type="molecule type" value="Genomic_DNA"/>
</dbReference>
<dbReference type="GO" id="GO:0016740">
    <property type="term" value="F:transferase activity"/>
    <property type="evidence" value="ECO:0007669"/>
    <property type="project" value="UniProtKB-KW"/>
</dbReference>